<keyword evidence="3" id="KW-1185">Reference proteome</keyword>
<dbReference type="Pfam" id="PF13663">
    <property type="entry name" value="DUF4148"/>
    <property type="match status" value="1"/>
</dbReference>
<comment type="caution">
    <text evidence="2">The sequence shown here is derived from an EMBL/GenBank/DDBJ whole genome shotgun (WGS) entry which is preliminary data.</text>
</comment>
<evidence type="ECO:0000313" key="2">
    <source>
        <dbReference type="EMBL" id="SAK53300.1"/>
    </source>
</evidence>
<dbReference type="RefSeq" id="WP_061167363.1">
    <property type="nucleotide sequence ID" value="NZ_FCOA02000004.1"/>
</dbReference>
<sequence length="115" mass="11631">MNKLLVSLTLAATLAAPALAFAQSTGSVTRAQVRADLVAVEKAGYKPAIASDPYYPSDIQAAEAKVAAQRADAPQAYGGIQSGTSASGMPGATKHAALKDSCAGPIDFCQPFFGS</sequence>
<feature type="chain" id="PRO_5007620133" evidence="1">
    <location>
        <begin position="23"/>
        <end position="115"/>
    </location>
</feature>
<dbReference type="OrthoDB" id="9104200at2"/>
<evidence type="ECO:0000313" key="3">
    <source>
        <dbReference type="Proteomes" id="UP000054851"/>
    </source>
</evidence>
<feature type="signal peptide" evidence="1">
    <location>
        <begin position="1"/>
        <end position="22"/>
    </location>
</feature>
<reference evidence="2" key="1">
    <citation type="submission" date="2016-01" db="EMBL/GenBank/DDBJ databases">
        <authorList>
            <person name="Peeters C."/>
        </authorList>
    </citation>
    <scope>NUCLEOTIDE SEQUENCE</scope>
    <source>
        <strain evidence="2">LMG 29322</strain>
    </source>
</reference>
<dbReference type="AlphaFoldDB" id="A0A158A6A5"/>
<evidence type="ECO:0000256" key="1">
    <source>
        <dbReference type="SAM" id="SignalP"/>
    </source>
</evidence>
<dbReference type="InterPro" id="IPR025421">
    <property type="entry name" value="DUF4148"/>
</dbReference>
<name>A0A158A6A5_9BURK</name>
<keyword evidence="1" id="KW-0732">Signal</keyword>
<dbReference type="Proteomes" id="UP000054851">
    <property type="component" value="Unassembled WGS sequence"/>
</dbReference>
<proteinExistence type="predicted"/>
<protein>
    <submittedName>
        <fullName evidence="2">Purine nucleoside phosphorylase</fullName>
    </submittedName>
</protein>
<accession>A0A158A6A5</accession>
<gene>
    <name evidence="2" type="ORF">AWB79_02005</name>
</gene>
<organism evidence="2 3">
    <name type="scientific">Caballeronia hypogeia</name>
    <dbReference type="NCBI Taxonomy" id="1777140"/>
    <lineage>
        <taxon>Bacteria</taxon>
        <taxon>Pseudomonadati</taxon>
        <taxon>Pseudomonadota</taxon>
        <taxon>Betaproteobacteria</taxon>
        <taxon>Burkholderiales</taxon>
        <taxon>Burkholderiaceae</taxon>
        <taxon>Caballeronia</taxon>
    </lineage>
</organism>
<dbReference type="EMBL" id="FCOA02000004">
    <property type="protein sequence ID" value="SAK53300.1"/>
    <property type="molecule type" value="Genomic_DNA"/>
</dbReference>